<keyword evidence="4" id="KW-0472">Membrane</keyword>
<dbReference type="InterPro" id="IPR029052">
    <property type="entry name" value="Metallo-depent_PP-like"/>
</dbReference>
<feature type="compositionally biased region" description="Low complexity" evidence="3">
    <location>
        <begin position="56"/>
        <end position="77"/>
    </location>
</feature>
<feature type="compositionally biased region" description="Polar residues" evidence="3">
    <location>
        <begin position="78"/>
        <end position="105"/>
    </location>
</feature>
<dbReference type="EMBL" id="JNBS01001990">
    <property type="protein sequence ID" value="OQR96062.1"/>
    <property type="molecule type" value="Genomic_DNA"/>
</dbReference>
<comment type="caution">
    <text evidence="6">The sequence shown here is derived from an EMBL/GenBank/DDBJ whole genome shotgun (WGS) entry which is preliminary data.</text>
</comment>
<proteinExistence type="predicted"/>
<evidence type="ECO:0000256" key="3">
    <source>
        <dbReference type="SAM" id="MobiDB-lite"/>
    </source>
</evidence>
<evidence type="ECO:0000256" key="2">
    <source>
        <dbReference type="ARBA" id="ARBA00022801"/>
    </source>
</evidence>
<evidence type="ECO:0000313" key="7">
    <source>
        <dbReference type="Proteomes" id="UP000243217"/>
    </source>
</evidence>
<dbReference type="GO" id="GO:0016787">
    <property type="term" value="F:hydrolase activity"/>
    <property type="evidence" value="ECO:0007669"/>
    <property type="project" value="UniProtKB-KW"/>
</dbReference>
<dbReference type="SUPFAM" id="SSF56300">
    <property type="entry name" value="Metallo-dependent phosphatases"/>
    <property type="match status" value="4"/>
</dbReference>
<dbReference type="OrthoDB" id="411211at2759"/>
<evidence type="ECO:0000256" key="4">
    <source>
        <dbReference type="SAM" id="Phobius"/>
    </source>
</evidence>
<feature type="domain" description="Calcineurin-like phosphoesterase" evidence="5">
    <location>
        <begin position="1698"/>
        <end position="1942"/>
    </location>
</feature>
<feature type="compositionally biased region" description="Polar residues" evidence="3">
    <location>
        <begin position="588"/>
        <end position="602"/>
    </location>
</feature>
<evidence type="ECO:0000256" key="1">
    <source>
        <dbReference type="ARBA" id="ARBA00022729"/>
    </source>
</evidence>
<keyword evidence="2" id="KW-0378">Hydrolase</keyword>
<name>A0A1V9ZDM7_9STRA</name>
<feature type="region of interest" description="Disordered" evidence="3">
    <location>
        <begin position="1068"/>
        <end position="1128"/>
    </location>
</feature>
<dbReference type="STRING" id="74557.A0A1V9ZDM7"/>
<dbReference type="Gene3D" id="3.60.21.10">
    <property type="match status" value="4"/>
</dbReference>
<feature type="region of interest" description="Disordered" evidence="3">
    <location>
        <begin position="1533"/>
        <end position="1555"/>
    </location>
</feature>
<feature type="domain" description="Calcineurin-like phosphoesterase" evidence="5">
    <location>
        <begin position="1133"/>
        <end position="1427"/>
    </location>
</feature>
<feature type="domain" description="Calcineurin-like phosphoesterase" evidence="5">
    <location>
        <begin position="684"/>
        <end position="921"/>
    </location>
</feature>
<keyword evidence="4" id="KW-1133">Transmembrane helix</keyword>
<dbReference type="PANTHER" id="PTHR10161:SF14">
    <property type="entry name" value="TARTRATE-RESISTANT ACID PHOSPHATASE TYPE 5"/>
    <property type="match status" value="1"/>
</dbReference>
<keyword evidence="1" id="KW-0732">Signal</keyword>
<dbReference type="InterPro" id="IPR051558">
    <property type="entry name" value="Metallophosphoesterase_PAP"/>
</dbReference>
<gene>
    <name evidence="6" type="ORF">THRCLA_07384</name>
</gene>
<feature type="region of interest" description="Disordered" evidence="3">
    <location>
        <begin position="1595"/>
        <end position="1635"/>
    </location>
</feature>
<feature type="transmembrane region" description="Helical" evidence="4">
    <location>
        <begin position="551"/>
        <end position="573"/>
    </location>
</feature>
<sequence length="2059" mass="224152">MPSYNVDLTPQSLATLEELPDQQRSSSTKRKIVIGVGILVVLAVVGVVLGVTLSKKSSSSNTSASSNNTTVTTPTPSINQALLTPTATSSSGKVVTAANPTSDPESMTPALTMLAIGDWGGTTGKASGTPGSCCSLYTGTNTINKSMTRYLVDFYSQNYIATLMAKSAAQLSPSRIIAHGDNFYWNGVGSKDVAYRFQTTFEEVYNQASLKSIKWVNVAGNHDVGGADFICGDSDNNFVECSSTTAMLQALNAHFNLQANYTSPNGDRWLMKDHYYVERVSRGGVSVDIFNLDTNYADSHGAMEICCQCYGYAGKLSLNSSVCDNVSPGQPACAGGSTDMYNACYNTLVSWANDSLTQATRDIAASTADFKIINTHYSPHYHMNPTKMLTWYELVKNTNVQLWMNGHTHGFSHDIAKWGTHFIENGAGGGIISQSASAINNTYVENQWVAKGTPYGYFEMSFSKDWLKVQFVSFGSDWVFGGLSINSTTEGSLARGHCWYIPSSNYTATGAKGVECKASVDGDVGQPIHNNNSESAGLLTGATPSNTRRNLIYGVIGGVAVVAVGVTAASIFVNGSNSASTSSGSVLPVNTTQGSNATNTDRSIVSPNPNAPAMPDPETQTAALTMLAIGDWGSTTGKANGNPGSCCKLYNGAVDTRNPRYKVDYYAQKYVSSLLAQSAAQLSPVRIIGHGDNMYWDGVGSKDVGYRFQDTFEDKYSQPSLKGIKWINVAGNHDIGGAGYICGEQDNQFIPCKSTDDMLYHLNDRFNLQKNYVSPNGDRWSLKDHYYVERVSKNGVSVDIFNLDTNYADSHGASEICCQCYGYATDLKLDPSVCDNVAPGNKACAGGSLDMYQSCMKLLTSWATDSLTQATRDIAASTADFKIINTHYSPHYHMNPEKMQIWYNLCKSTNVQVWFNGHTHGFAHDISTWGTHFFENGAGGGIISQSPSEFKNDNITNAWIAVGTPYGFMELSFTKEWLKVQFASFAKDWVFGGTDYSSAKEGTIQRGHCYYIPNASAMAQGVKSVKCSSSIDGEIEFTKRKWFIIGGGIVLAIAAVGVTVGILVSQKSSNGSGSSTNNSNSENASSKDSATTTAPTSNSTPSPSITTSDGKVVTPANPTSNPENQTPVLTMLAVGDWGSTTGKESGTPGSCCVLYKGTNDINTSLTRYKVDFWSQKYIATLMAQSAAQLKPSRIISHGDNMYWNGLGSLDVNYRFQTTFEEVYNQPSLAGIKWLNVAGNHDIGGANFICGEEDNKFVECSSTTEMLKYLNERFDLQASYKSPNSDRWAMAHYFVERVSKGGVTVDIFNLDTNYADSHGARQVCCQCYGYSTKYSYDASLCNNVDSGDKACAGGSTDMYSTCMNTIAGWAADSLKQAKRDIVASDADFKIINTHYSPHYHMSPTKMQDWYDLCKSTNVQLWMNGHTHGFNHDISTWGTHFVENGGGGGIVTETSSGVQSATVKNQWIAGGNPYGFFELSFTKDWLKIQFATFDSKWSFGGTDYSTTTQGSIQRGHCWFIPSSNYTATGARGVECKSSVNSPSPVNREGDSLLPTTSAPSSFTSAVSKKSVLVGAAVVVGVTTAAYLLLHTSGAVTDATQRSIPSPTPRISLTHPPGTDSPSAAMTNKSLPASDPETQKPVFSMLAIGDWGATYGKQFGNPGSCCRMYDGKVNTRLKRYMVDYYSQNYVAHILAQSAAEFAERDMKPAYILGHGDNFYWNGVGSWDVGYRFADTFEQMYSQPSLKGIKWLNVVGNHDIAGSSYLCGHQEDRYYECTSQEEMLYFLNRHFTLQQEYKSPNDDRWVLRDHYYVESYEKDGVSVDIFNLDTNHADSHGARQICCQCFGYSAKLGISNAGCEGANEGMPTCMGGNVTMYRACMDEIESWSQDSYNQAERDIKASTATFKIVNTHYSPHYHMSPPKYMRWYKLLQDGNVNAWFNGHTHGFSHDRSAWGTHFFENGGGGGIRTDTAVGEHNDLIDNQWAAAGNPYGFMELTFSPDWLKVQWVSFDKDWVFGGFNLSATVYGGIARGHCWFIPNGNYTASQGVECKDSIDHALGAPLR</sequence>
<feature type="compositionally biased region" description="Polar residues" evidence="3">
    <location>
        <begin position="1595"/>
        <end position="1608"/>
    </location>
</feature>
<feature type="transmembrane region" description="Helical" evidence="4">
    <location>
        <begin position="1042"/>
        <end position="1064"/>
    </location>
</feature>
<organism evidence="6 7">
    <name type="scientific">Thraustotheca clavata</name>
    <dbReference type="NCBI Taxonomy" id="74557"/>
    <lineage>
        <taxon>Eukaryota</taxon>
        <taxon>Sar</taxon>
        <taxon>Stramenopiles</taxon>
        <taxon>Oomycota</taxon>
        <taxon>Saprolegniomycetes</taxon>
        <taxon>Saprolegniales</taxon>
        <taxon>Achlyaceae</taxon>
        <taxon>Thraustotheca</taxon>
    </lineage>
</organism>
<evidence type="ECO:0000313" key="6">
    <source>
        <dbReference type="EMBL" id="OQR96062.1"/>
    </source>
</evidence>
<dbReference type="PANTHER" id="PTHR10161">
    <property type="entry name" value="TARTRATE-RESISTANT ACID PHOSPHATASE TYPE 5"/>
    <property type="match status" value="1"/>
</dbReference>
<feature type="transmembrane region" description="Helical" evidence="4">
    <location>
        <begin position="32"/>
        <end position="53"/>
    </location>
</feature>
<evidence type="ECO:0000259" key="5">
    <source>
        <dbReference type="Pfam" id="PF00149"/>
    </source>
</evidence>
<dbReference type="Proteomes" id="UP000243217">
    <property type="component" value="Unassembled WGS sequence"/>
</dbReference>
<feature type="region of interest" description="Disordered" evidence="3">
    <location>
        <begin position="56"/>
        <end position="107"/>
    </location>
</feature>
<feature type="domain" description="Calcineurin-like phosphoesterase" evidence="5">
    <location>
        <begin position="115"/>
        <end position="410"/>
    </location>
</feature>
<keyword evidence="4" id="KW-0812">Transmembrane</keyword>
<dbReference type="InterPro" id="IPR004843">
    <property type="entry name" value="Calcineurin-like_PHP"/>
</dbReference>
<reference evidence="6 7" key="1">
    <citation type="journal article" date="2014" name="Genome Biol. Evol.">
        <title>The secreted proteins of Achlya hypogyna and Thraustotheca clavata identify the ancestral oomycete secretome and reveal gene acquisitions by horizontal gene transfer.</title>
        <authorList>
            <person name="Misner I."/>
            <person name="Blouin N."/>
            <person name="Leonard G."/>
            <person name="Richards T.A."/>
            <person name="Lane C.E."/>
        </authorList>
    </citation>
    <scope>NUCLEOTIDE SEQUENCE [LARGE SCALE GENOMIC DNA]</scope>
    <source>
        <strain evidence="6 7">ATCC 34112</strain>
    </source>
</reference>
<feature type="compositionally biased region" description="Low complexity" evidence="3">
    <location>
        <begin position="1068"/>
        <end position="1108"/>
    </location>
</feature>
<feature type="region of interest" description="Disordered" evidence="3">
    <location>
        <begin position="577"/>
        <end position="602"/>
    </location>
</feature>
<keyword evidence="7" id="KW-1185">Reference proteome</keyword>
<feature type="compositionally biased region" description="Polar residues" evidence="3">
    <location>
        <begin position="1116"/>
        <end position="1128"/>
    </location>
</feature>
<feature type="compositionally biased region" description="Polar residues" evidence="3">
    <location>
        <begin position="1617"/>
        <end position="1628"/>
    </location>
</feature>
<protein>
    <submittedName>
        <fullName evidence="6">Calcineurin-like phosphoesterase</fullName>
    </submittedName>
</protein>
<accession>A0A1V9ZDM7</accession>
<dbReference type="Pfam" id="PF00149">
    <property type="entry name" value="Metallophos"/>
    <property type="match status" value="4"/>
</dbReference>